<accession>A0A926FLG9</accession>
<protein>
    <submittedName>
        <fullName evidence="2">Uncharacterized protein</fullName>
    </submittedName>
</protein>
<reference evidence="2" key="1">
    <citation type="submission" date="2020-07" db="EMBL/GenBank/DDBJ databases">
        <title>Carbapenem Resistant Aeromonas hydrophila Carrying blacphA7 Isolated from Two Solid Organ Transplant Patients.</title>
        <authorList>
            <person name="Hilt E."/>
            <person name="Fitzwater S.P."/>
            <person name="Ward K."/>
            <person name="De St Maurice A."/>
            <person name="Chandrasekaran S."/>
            <person name="Garner O.B."/>
            <person name="Yang S."/>
        </authorList>
    </citation>
    <scope>NUCLEOTIDE SEQUENCE</scope>
    <source>
        <strain evidence="2">B-1</strain>
    </source>
</reference>
<name>A0A926FLG9_AERHY</name>
<feature type="region of interest" description="Disordered" evidence="1">
    <location>
        <begin position="77"/>
        <end position="103"/>
    </location>
</feature>
<gene>
    <name evidence="2" type="ORF">H2136_14215</name>
</gene>
<evidence type="ECO:0000256" key="1">
    <source>
        <dbReference type="SAM" id="MobiDB-lite"/>
    </source>
</evidence>
<organism evidence="2">
    <name type="scientific">Aeromonas hydrophila</name>
    <dbReference type="NCBI Taxonomy" id="644"/>
    <lineage>
        <taxon>Bacteria</taxon>
        <taxon>Pseudomonadati</taxon>
        <taxon>Pseudomonadota</taxon>
        <taxon>Gammaproteobacteria</taxon>
        <taxon>Aeromonadales</taxon>
        <taxon>Aeromonadaceae</taxon>
        <taxon>Aeromonas</taxon>
    </lineage>
</organism>
<comment type="caution">
    <text evidence="2">The sequence shown here is derived from an EMBL/GenBank/DDBJ whole genome shotgun (WGS) entry which is preliminary data.</text>
</comment>
<dbReference type="EMBL" id="JACLAN010000007">
    <property type="protein sequence ID" value="MBC8674098.1"/>
    <property type="molecule type" value="Genomic_DNA"/>
</dbReference>
<proteinExistence type="predicted"/>
<dbReference type="AlphaFoldDB" id="A0A926FLG9"/>
<sequence>MAGSIPASSAKFHILEKTVNYVSGWLATVSHIVLTRRLSHCQYNLNALRHPYFSAQTLIYPFAFLLIHEWQKAANKQRRSGLPRQGGVHVTPRTAGSSHANSV</sequence>
<evidence type="ECO:0000313" key="2">
    <source>
        <dbReference type="EMBL" id="MBC8674098.1"/>
    </source>
</evidence>
<feature type="compositionally biased region" description="Polar residues" evidence="1">
    <location>
        <begin position="94"/>
        <end position="103"/>
    </location>
</feature>